<protein>
    <submittedName>
        <fullName evidence="2">Uncharacterized protein</fullName>
    </submittedName>
</protein>
<evidence type="ECO:0000256" key="1">
    <source>
        <dbReference type="SAM" id="SignalP"/>
    </source>
</evidence>
<feature type="chain" id="PRO_5025514897" evidence="1">
    <location>
        <begin position="20"/>
        <end position="185"/>
    </location>
</feature>
<gene>
    <name evidence="2" type="ORF">GCK72_019073</name>
</gene>
<dbReference type="EMBL" id="WUAV01000005">
    <property type="protein sequence ID" value="KAF1752518.1"/>
    <property type="molecule type" value="Genomic_DNA"/>
</dbReference>
<proteinExistence type="predicted"/>
<evidence type="ECO:0000313" key="3">
    <source>
        <dbReference type="Proteomes" id="UP000483820"/>
    </source>
</evidence>
<name>A0A6A5GBN5_CAERE</name>
<keyword evidence="1" id="KW-0732">Signal</keyword>
<dbReference type="KEGG" id="crq:GCK72_019073"/>
<comment type="caution">
    <text evidence="2">The sequence shown here is derived from an EMBL/GenBank/DDBJ whole genome shotgun (WGS) entry which is preliminary data.</text>
</comment>
<organism evidence="2 3">
    <name type="scientific">Caenorhabditis remanei</name>
    <name type="common">Caenorhabditis vulgaris</name>
    <dbReference type="NCBI Taxonomy" id="31234"/>
    <lineage>
        <taxon>Eukaryota</taxon>
        <taxon>Metazoa</taxon>
        <taxon>Ecdysozoa</taxon>
        <taxon>Nematoda</taxon>
        <taxon>Chromadorea</taxon>
        <taxon>Rhabditida</taxon>
        <taxon>Rhabditina</taxon>
        <taxon>Rhabditomorpha</taxon>
        <taxon>Rhabditoidea</taxon>
        <taxon>Rhabditidae</taxon>
        <taxon>Peloderinae</taxon>
        <taxon>Caenorhabditis</taxon>
    </lineage>
</organism>
<reference evidence="2 3" key="1">
    <citation type="submission" date="2019-12" db="EMBL/GenBank/DDBJ databases">
        <title>Chromosome-level assembly of the Caenorhabditis remanei genome.</title>
        <authorList>
            <person name="Teterina A.A."/>
            <person name="Willis J.H."/>
            <person name="Phillips P.C."/>
        </authorList>
    </citation>
    <scope>NUCLEOTIDE SEQUENCE [LARGE SCALE GENOMIC DNA]</scope>
    <source>
        <strain evidence="2 3">PX506</strain>
        <tissue evidence="2">Whole organism</tissue>
    </source>
</reference>
<dbReference type="RefSeq" id="XP_003115451.2">
    <property type="nucleotide sequence ID" value="XM_003115403.2"/>
</dbReference>
<dbReference type="GeneID" id="9839149"/>
<accession>A0A6A5GBN5</accession>
<dbReference type="CTD" id="9839149"/>
<dbReference type="Proteomes" id="UP000483820">
    <property type="component" value="Chromosome V"/>
</dbReference>
<evidence type="ECO:0000313" key="2">
    <source>
        <dbReference type="EMBL" id="KAF1752518.1"/>
    </source>
</evidence>
<dbReference type="AlphaFoldDB" id="A0A6A5GBN5"/>
<feature type="signal peptide" evidence="1">
    <location>
        <begin position="1"/>
        <end position="19"/>
    </location>
</feature>
<sequence>MLNLLAVCSLSLLLIPTEPCAPGSGTLGTKATFEYEMFPPIPYTYFSASPYPGQIDETFANYEVKSDVQNSINEVLQANSIPTNDVNPPTVQYTAPEAQISSAPNCTLDIANQTLTANGRVTHLCKDVDGKATAELFLRPLVVQITAVSAIYQSQWTALASQVADKLRTRRNAEFYTDPIVVVSN</sequence>